<evidence type="ECO:0000313" key="2">
    <source>
        <dbReference type="Proteomes" id="UP000078492"/>
    </source>
</evidence>
<protein>
    <submittedName>
        <fullName evidence="1">Uncharacterized protein</fullName>
    </submittedName>
</protein>
<reference evidence="1 2" key="1">
    <citation type="submission" date="2015-09" db="EMBL/GenBank/DDBJ databases">
        <title>Trachymyrmex cornetzi WGS genome.</title>
        <authorList>
            <person name="Nygaard S."/>
            <person name="Hu H."/>
            <person name="Boomsma J."/>
            <person name="Zhang G."/>
        </authorList>
    </citation>
    <scope>NUCLEOTIDE SEQUENCE [LARGE SCALE GENOMIC DNA]</scope>
    <source>
        <strain evidence="1">Tcor2-1</strain>
        <tissue evidence="1">Whole body</tissue>
    </source>
</reference>
<gene>
    <name evidence="1" type="ORF">ALC57_18745</name>
</gene>
<dbReference type="STRING" id="471704.A0A151IR61"/>
<accession>A0A151IR61</accession>
<evidence type="ECO:0000313" key="1">
    <source>
        <dbReference type="EMBL" id="KYN09163.1"/>
    </source>
</evidence>
<organism evidence="1 2">
    <name type="scientific">Trachymyrmex cornetzi</name>
    <dbReference type="NCBI Taxonomy" id="471704"/>
    <lineage>
        <taxon>Eukaryota</taxon>
        <taxon>Metazoa</taxon>
        <taxon>Ecdysozoa</taxon>
        <taxon>Arthropoda</taxon>
        <taxon>Hexapoda</taxon>
        <taxon>Insecta</taxon>
        <taxon>Pterygota</taxon>
        <taxon>Neoptera</taxon>
        <taxon>Endopterygota</taxon>
        <taxon>Hymenoptera</taxon>
        <taxon>Apocrita</taxon>
        <taxon>Aculeata</taxon>
        <taxon>Formicoidea</taxon>
        <taxon>Formicidae</taxon>
        <taxon>Myrmicinae</taxon>
        <taxon>Trachymyrmex</taxon>
    </lineage>
</organism>
<proteinExistence type="predicted"/>
<dbReference type="Proteomes" id="UP000078492">
    <property type="component" value="Unassembled WGS sequence"/>
</dbReference>
<keyword evidence="2" id="KW-1185">Reference proteome</keyword>
<dbReference type="AlphaFoldDB" id="A0A151IR61"/>
<dbReference type="EMBL" id="KQ981144">
    <property type="protein sequence ID" value="KYN09163.1"/>
    <property type="molecule type" value="Genomic_DNA"/>
</dbReference>
<name>A0A151IR61_9HYME</name>
<feature type="non-terminal residue" evidence="1">
    <location>
        <position position="1"/>
    </location>
</feature>
<sequence length="83" mass="9906">IFWNTVGVKNKDKEFWKYIGKFEFVSLCETWLERVYARREKKRGRAKGGFIIGLRKEWIENSSLIYKEEEVVMSTIRVGEKGL</sequence>